<dbReference type="GO" id="GO:0007631">
    <property type="term" value="P:feeding behavior"/>
    <property type="evidence" value="ECO:0007669"/>
    <property type="project" value="Ensembl"/>
</dbReference>
<keyword evidence="1" id="KW-0732">Signal</keyword>
<accession>A0A7M4FQC6</accession>
<keyword evidence="3" id="KW-1185">Reference proteome</keyword>
<dbReference type="Proteomes" id="UP000594220">
    <property type="component" value="Unplaced"/>
</dbReference>
<protein>
    <submittedName>
        <fullName evidence="2">Pro-melanin concentrating hormone</fullName>
    </submittedName>
</protein>
<dbReference type="GeneTree" id="ENSGT00390000004984"/>
<name>A0A7M4FQC6_CROPO</name>
<dbReference type="AlphaFoldDB" id="A0A7M4FQC6"/>
<dbReference type="GO" id="GO:0005634">
    <property type="term" value="C:nucleus"/>
    <property type="evidence" value="ECO:0007669"/>
    <property type="project" value="Ensembl"/>
</dbReference>
<evidence type="ECO:0000256" key="1">
    <source>
        <dbReference type="ARBA" id="ARBA00022729"/>
    </source>
</evidence>
<dbReference type="PANTHER" id="PTHR12091:SF0">
    <property type="entry name" value="PRO-MCH"/>
    <property type="match status" value="1"/>
</dbReference>
<sequence>MALQVLYKRMCFSSYMLILTFSLLSQGFLFSVSKSLQKVDDDDMLLNTFTLGKSLRNGDKTEKTGGTLSLEHYKMEDASFQDEGEDRNPKFFNIGSKHNFISHSLPLNLAIKQLPYLALKGSVAFPADTEIKNTESIQERREVGNEENSAKFPIGRRDFDMLRCMLGRVYRPCWQV</sequence>
<reference evidence="2" key="1">
    <citation type="submission" date="2025-08" db="UniProtKB">
        <authorList>
            <consortium name="Ensembl"/>
        </authorList>
    </citation>
    <scope>IDENTIFICATION</scope>
</reference>
<dbReference type="Pfam" id="PF05824">
    <property type="entry name" value="Pro-MCH"/>
    <property type="match status" value="1"/>
</dbReference>
<gene>
    <name evidence="2" type="primary">PMCH</name>
</gene>
<dbReference type="GO" id="GO:0030354">
    <property type="term" value="F:melanin-concentrating hormone activity"/>
    <property type="evidence" value="ECO:0007669"/>
    <property type="project" value="InterPro"/>
</dbReference>
<dbReference type="PANTHER" id="PTHR12091">
    <property type="entry name" value="MELANIN-CONCENTRATING HORMONE"/>
    <property type="match status" value="1"/>
</dbReference>
<evidence type="ECO:0000313" key="3">
    <source>
        <dbReference type="Proteomes" id="UP000594220"/>
    </source>
</evidence>
<evidence type="ECO:0000313" key="2">
    <source>
        <dbReference type="Ensembl" id="ENSCPRP00005026270.1"/>
    </source>
</evidence>
<dbReference type="OMA" id="NTFRMGK"/>
<organism evidence="2 3">
    <name type="scientific">Crocodylus porosus</name>
    <name type="common">Saltwater crocodile</name>
    <name type="synonym">Estuarine crocodile</name>
    <dbReference type="NCBI Taxonomy" id="8502"/>
    <lineage>
        <taxon>Eukaryota</taxon>
        <taxon>Metazoa</taxon>
        <taxon>Chordata</taxon>
        <taxon>Craniata</taxon>
        <taxon>Vertebrata</taxon>
        <taxon>Euteleostomi</taxon>
        <taxon>Archelosauria</taxon>
        <taxon>Archosauria</taxon>
        <taxon>Crocodylia</taxon>
        <taxon>Longirostres</taxon>
        <taxon>Crocodylidae</taxon>
        <taxon>Crocodylus</taxon>
    </lineage>
</organism>
<dbReference type="GO" id="GO:0045202">
    <property type="term" value="C:synapse"/>
    <property type="evidence" value="ECO:0007669"/>
    <property type="project" value="GOC"/>
</dbReference>
<dbReference type="Ensembl" id="ENSCPRT00005030698.1">
    <property type="protein sequence ID" value="ENSCPRP00005026270.1"/>
    <property type="gene ID" value="ENSCPRG00005018223.1"/>
</dbReference>
<dbReference type="PRINTS" id="PR01641">
    <property type="entry name" value="PROMCHFAMILY"/>
</dbReference>
<dbReference type="GO" id="GO:0007268">
    <property type="term" value="P:chemical synaptic transmission"/>
    <property type="evidence" value="ECO:0007669"/>
    <property type="project" value="InterPro"/>
</dbReference>
<dbReference type="GO" id="GO:0031777">
    <property type="term" value="F:type 1 melanin-concentrating hormone receptor binding"/>
    <property type="evidence" value="ECO:0007669"/>
    <property type="project" value="TreeGrafter"/>
</dbReference>
<proteinExistence type="predicted"/>
<reference evidence="2" key="2">
    <citation type="submission" date="2025-09" db="UniProtKB">
        <authorList>
            <consortium name="Ensembl"/>
        </authorList>
    </citation>
    <scope>IDENTIFICATION</scope>
</reference>
<dbReference type="InterPro" id="IPR005456">
    <property type="entry name" value="Prepro-melanin_conc_hormone"/>
</dbReference>